<gene>
    <name evidence="4" type="ORF">GBA63_01795</name>
</gene>
<evidence type="ECO:0000313" key="4">
    <source>
        <dbReference type="EMBL" id="QIN84987.1"/>
    </source>
</evidence>
<dbReference type="KEGG" id="rub:GBA63_01795"/>
<sequence>MREEGMGLRRMRRRDFLRGVGAGAAALGLAGCGVDFAQERSGGQDPSKVKGEFSWTREKGKTINVLFAKHPMADSFIKELGSFEKKTGIKVQYDTLPEEEFFQKLRTDLSTGKGNYDAFMNGPPNNWEFAAPGWSEPLDAYINNKALTSADYDLDDFYPAALGVNRWRGKLWSIPANEEGYSLFSRTDILEEAGISAPQTWDELIAAVKEVDGKTFGGKKVDGFVARGDKTFPTIQSGYSTAFLGYGATDVDENGKVAINSPEGVEATEKWAEVMGHAPNNVGTFTWYEAMNHFSAGNAAFFIDADHMSEAFEDPTASAVAGKVDYGLPPEGSAGRMGNIWLWSLAMSASSKNNIAAWIFLQWATTKEQLEKAITEGNINPTRQSLANSETMKEYTKDWGSYNETWQKILSDHAAWNYIKSPKYPAFGDRWALAIQEIALGGGSVKETLDAAAKDMQEIYDSAKGS</sequence>
<evidence type="ECO:0000256" key="2">
    <source>
        <dbReference type="ARBA" id="ARBA00022448"/>
    </source>
</evidence>
<dbReference type="RefSeq" id="WP_166172939.1">
    <property type="nucleotide sequence ID" value="NZ_CP045119.1"/>
</dbReference>
<dbReference type="Pfam" id="PF01547">
    <property type="entry name" value="SBP_bac_1"/>
    <property type="match status" value="1"/>
</dbReference>
<dbReference type="PANTHER" id="PTHR43649:SF34">
    <property type="entry name" value="ABC TRANSPORTER PERIPLASMIC-BINDING PROTEIN YCJN-RELATED"/>
    <property type="match status" value="1"/>
</dbReference>
<accession>A0A6G8QFH3</accession>
<dbReference type="InterPro" id="IPR006059">
    <property type="entry name" value="SBP"/>
</dbReference>
<evidence type="ECO:0000256" key="3">
    <source>
        <dbReference type="ARBA" id="ARBA00022729"/>
    </source>
</evidence>
<keyword evidence="3" id="KW-0732">Signal</keyword>
<dbReference type="NCBIfam" id="TIGR01409">
    <property type="entry name" value="TAT_signal_seq"/>
    <property type="match status" value="1"/>
</dbReference>
<evidence type="ECO:0000313" key="5">
    <source>
        <dbReference type="Proteomes" id="UP000501452"/>
    </source>
</evidence>
<dbReference type="InterPro" id="IPR019546">
    <property type="entry name" value="TAT_signal_bac_arc"/>
</dbReference>
<dbReference type="InterPro" id="IPR006311">
    <property type="entry name" value="TAT_signal"/>
</dbReference>
<dbReference type="AlphaFoldDB" id="A0A6G8QFH3"/>
<dbReference type="EMBL" id="CP045119">
    <property type="protein sequence ID" value="QIN84987.1"/>
    <property type="molecule type" value="Genomic_DNA"/>
</dbReference>
<comment type="similarity">
    <text evidence="1">Belongs to the bacterial solute-binding protein 1 family.</text>
</comment>
<dbReference type="CDD" id="cd13585">
    <property type="entry name" value="PBP2_TMBP_like"/>
    <property type="match status" value="1"/>
</dbReference>
<keyword evidence="2" id="KW-0813">Transport</keyword>
<name>A0A6G8QFH3_9ACTN</name>
<protein>
    <submittedName>
        <fullName evidence="4">Extracellular solute-binding protein</fullName>
    </submittedName>
</protein>
<dbReference type="SUPFAM" id="SSF53850">
    <property type="entry name" value="Periplasmic binding protein-like II"/>
    <property type="match status" value="1"/>
</dbReference>
<dbReference type="InterPro" id="IPR050490">
    <property type="entry name" value="Bact_solute-bd_prot1"/>
</dbReference>
<evidence type="ECO:0000256" key="1">
    <source>
        <dbReference type="ARBA" id="ARBA00008520"/>
    </source>
</evidence>
<dbReference type="PROSITE" id="PS51257">
    <property type="entry name" value="PROKAR_LIPOPROTEIN"/>
    <property type="match status" value="1"/>
</dbReference>
<dbReference type="Gene3D" id="3.40.190.10">
    <property type="entry name" value="Periplasmic binding protein-like II"/>
    <property type="match status" value="2"/>
</dbReference>
<keyword evidence="5" id="KW-1185">Reference proteome</keyword>
<dbReference type="Proteomes" id="UP000501452">
    <property type="component" value="Chromosome"/>
</dbReference>
<dbReference type="PROSITE" id="PS51318">
    <property type="entry name" value="TAT"/>
    <property type="match status" value="1"/>
</dbReference>
<dbReference type="PANTHER" id="PTHR43649">
    <property type="entry name" value="ARABINOSE-BINDING PROTEIN-RELATED"/>
    <property type="match status" value="1"/>
</dbReference>
<proteinExistence type="inferred from homology"/>
<reference evidence="4 5" key="1">
    <citation type="submission" date="2019-10" db="EMBL/GenBank/DDBJ databases">
        <title>Rubrobacter sp nov SCSIO 52090 isolated from a deep-sea sediment in the South China Sea.</title>
        <authorList>
            <person name="Chen R.W."/>
        </authorList>
    </citation>
    <scope>NUCLEOTIDE SEQUENCE [LARGE SCALE GENOMIC DNA]</scope>
    <source>
        <strain evidence="4 5">SCSIO 52909</strain>
    </source>
</reference>
<organism evidence="4 5">
    <name type="scientific">Rubrobacter tropicus</name>
    <dbReference type="NCBI Taxonomy" id="2653851"/>
    <lineage>
        <taxon>Bacteria</taxon>
        <taxon>Bacillati</taxon>
        <taxon>Actinomycetota</taxon>
        <taxon>Rubrobacteria</taxon>
        <taxon>Rubrobacterales</taxon>
        <taxon>Rubrobacteraceae</taxon>
        <taxon>Rubrobacter</taxon>
    </lineage>
</organism>